<proteinExistence type="predicted"/>
<evidence type="ECO:0000256" key="1">
    <source>
        <dbReference type="SAM" id="Phobius"/>
    </source>
</evidence>
<accession>A0A5E4Q817</accession>
<name>A0A5E4Q817_9NEOP</name>
<keyword evidence="3" id="KW-1185">Reference proteome</keyword>
<dbReference type="Proteomes" id="UP000324832">
    <property type="component" value="Unassembled WGS sequence"/>
</dbReference>
<keyword evidence="1" id="KW-1133">Transmembrane helix</keyword>
<sequence length="66" mass="7252">MIWYIVSSEHTSSVTEVPVKVLTILIGRVLVVIFPITLSSSIHQGWVGGRQRVDGTTGCLYPGPWI</sequence>
<gene>
    <name evidence="2" type="ORF">LSINAPIS_LOCUS6337</name>
</gene>
<keyword evidence="1" id="KW-0812">Transmembrane</keyword>
<feature type="transmembrane region" description="Helical" evidence="1">
    <location>
        <begin position="21"/>
        <end position="42"/>
    </location>
</feature>
<evidence type="ECO:0000313" key="2">
    <source>
        <dbReference type="EMBL" id="VVC94367.1"/>
    </source>
</evidence>
<organism evidence="2 3">
    <name type="scientific">Leptidea sinapis</name>
    <dbReference type="NCBI Taxonomy" id="189913"/>
    <lineage>
        <taxon>Eukaryota</taxon>
        <taxon>Metazoa</taxon>
        <taxon>Ecdysozoa</taxon>
        <taxon>Arthropoda</taxon>
        <taxon>Hexapoda</taxon>
        <taxon>Insecta</taxon>
        <taxon>Pterygota</taxon>
        <taxon>Neoptera</taxon>
        <taxon>Endopterygota</taxon>
        <taxon>Lepidoptera</taxon>
        <taxon>Glossata</taxon>
        <taxon>Ditrysia</taxon>
        <taxon>Papilionoidea</taxon>
        <taxon>Pieridae</taxon>
        <taxon>Dismorphiinae</taxon>
        <taxon>Leptidea</taxon>
    </lineage>
</organism>
<dbReference type="AlphaFoldDB" id="A0A5E4Q817"/>
<evidence type="ECO:0000313" key="3">
    <source>
        <dbReference type="Proteomes" id="UP000324832"/>
    </source>
</evidence>
<dbReference type="EMBL" id="FZQP02001970">
    <property type="protein sequence ID" value="VVC94367.1"/>
    <property type="molecule type" value="Genomic_DNA"/>
</dbReference>
<reference evidence="2 3" key="1">
    <citation type="submission" date="2017-07" db="EMBL/GenBank/DDBJ databases">
        <authorList>
            <person name="Talla V."/>
            <person name="Backstrom N."/>
        </authorList>
    </citation>
    <scope>NUCLEOTIDE SEQUENCE [LARGE SCALE GENOMIC DNA]</scope>
</reference>
<protein>
    <submittedName>
        <fullName evidence="2">Uncharacterized protein</fullName>
    </submittedName>
</protein>
<keyword evidence="1" id="KW-0472">Membrane</keyword>